<dbReference type="RefSeq" id="XP_047772214.1">
    <property type="nucleotide sequence ID" value="XM_047921290.1"/>
</dbReference>
<protein>
    <recommendedName>
        <fullName evidence="3">ribonuclease H</fullName>
        <ecNumber evidence="3">3.1.26.4</ecNumber>
    </recommendedName>
</protein>
<evidence type="ECO:0000256" key="4">
    <source>
        <dbReference type="ARBA" id="ARBA00022722"/>
    </source>
</evidence>
<dbReference type="Proteomes" id="UP000814176">
    <property type="component" value="Unassembled WGS sequence"/>
</dbReference>
<evidence type="ECO:0000256" key="6">
    <source>
        <dbReference type="ARBA" id="ARBA00022759"/>
    </source>
</evidence>
<sequence>MIPRSPLDSLLDRVLECTYSLEESLRALYGPVTVCPDSVQHVYTDGSSIQQADGSRRGGAGVYWGYACPRNIAAMAPSPGTNNCAELYAILLCVAQADPQRVLRIYTDSEHAIRSVCHWAPKSASMGWRCANAEIIRNIVSLIRRRTAPVEFIWVKGHAGNTNNEEADRLARTAAS</sequence>
<dbReference type="InterPro" id="IPR050092">
    <property type="entry name" value="RNase_H"/>
</dbReference>
<evidence type="ECO:0000256" key="7">
    <source>
        <dbReference type="ARBA" id="ARBA00022801"/>
    </source>
</evidence>
<accession>A0ABQ8JWV5</accession>
<evidence type="ECO:0000256" key="1">
    <source>
        <dbReference type="ARBA" id="ARBA00000077"/>
    </source>
</evidence>
<comment type="catalytic activity">
    <reaction evidence="1">
        <text>Endonucleolytic cleavage to 5'-phosphomonoester.</text>
        <dbReference type="EC" id="3.1.26.4"/>
    </reaction>
</comment>
<dbReference type="InterPro" id="IPR012337">
    <property type="entry name" value="RNaseH-like_sf"/>
</dbReference>
<evidence type="ECO:0000259" key="8">
    <source>
        <dbReference type="PROSITE" id="PS50879"/>
    </source>
</evidence>
<dbReference type="InterPro" id="IPR036397">
    <property type="entry name" value="RNaseH_sf"/>
</dbReference>
<proteinExistence type="inferred from homology"/>
<evidence type="ECO:0000313" key="9">
    <source>
        <dbReference type="EMBL" id="KAH9828518.1"/>
    </source>
</evidence>
<dbReference type="SUPFAM" id="SSF53098">
    <property type="entry name" value="Ribonuclease H-like"/>
    <property type="match status" value="1"/>
</dbReference>
<feature type="domain" description="RNase H type-1" evidence="8">
    <location>
        <begin position="36"/>
        <end position="176"/>
    </location>
</feature>
<keyword evidence="10" id="KW-1185">Reference proteome</keyword>
<dbReference type="PANTHER" id="PTHR10642:SF26">
    <property type="entry name" value="RIBONUCLEASE H1"/>
    <property type="match status" value="1"/>
</dbReference>
<gene>
    <name evidence="9" type="ORF">C8Q71DRAFT_719255</name>
</gene>
<evidence type="ECO:0000256" key="5">
    <source>
        <dbReference type="ARBA" id="ARBA00022723"/>
    </source>
</evidence>
<evidence type="ECO:0000256" key="3">
    <source>
        <dbReference type="ARBA" id="ARBA00012180"/>
    </source>
</evidence>
<organism evidence="9 10">
    <name type="scientific">Rhodofomes roseus</name>
    <dbReference type="NCBI Taxonomy" id="34475"/>
    <lineage>
        <taxon>Eukaryota</taxon>
        <taxon>Fungi</taxon>
        <taxon>Dikarya</taxon>
        <taxon>Basidiomycota</taxon>
        <taxon>Agaricomycotina</taxon>
        <taxon>Agaricomycetes</taxon>
        <taxon>Polyporales</taxon>
        <taxon>Rhodofomes</taxon>
    </lineage>
</organism>
<feature type="non-terminal residue" evidence="9">
    <location>
        <position position="176"/>
    </location>
</feature>
<dbReference type="CDD" id="cd09280">
    <property type="entry name" value="RNase_HI_eukaryote_like"/>
    <property type="match status" value="1"/>
</dbReference>
<evidence type="ECO:0000313" key="10">
    <source>
        <dbReference type="Proteomes" id="UP000814176"/>
    </source>
</evidence>
<reference evidence="9 10" key="1">
    <citation type="journal article" date="2021" name="Environ. Microbiol.">
        <title>Gene family expansions and transcriptome signatures uncover fungal adaptations to wood decay.</title>
        <authorList>
            <person name="Hage H."/>
            <person name="Miyauchi S."/>
            <person name="Viragh M."/>
            <person name="Drula E."/>
            <person name="Min B."/>
            <person name="Chaduli D."/>
            <person name="Navarro D."/>
            <person name="Favel A."/>
            <person name="Norest M."/>
            <person name="Lesage-Meessen L."/>
            <person name="Balint B."/>
            <person name="Merenyi Z."/>
            <person name="de Eugenio L."/>
            <person name="Morin E."/>
            <person name="Martinez A.T."/>
            <person name="Baldrian P."/>
            <person name="Stursova M."/>
            <person name="Martinez M.J."/>
            <person name="Novotny C."/>
            <person name="Magnuson J.K."/>
            <person name="Spatafora J.W."/>
            <person name="Maurice S."/>
            <person name="Pangilinan J."/>
            <person name="Andreopoulos W."/>
            <person name="LaButti K."/>
            <person name="Hundley H."/>
            <person name="Na H."/>
            <person name="Kuo A."/>
            <person name="Barry K."/>
            <person name="Lipzen A."/>
            <person name="Henrissat B."/>
            <person name="Riley R."/>
            <person name="Ahrendt S."/>
            <person name="Nagy L.G."/>
            <person name="Grigoriev I.V."/>
            <person name="Martin F."/>
            <person name="Rosso M.N."/>
        </authorList>
    </citation>
    <scope>NUCLEOTIDE SEQUENCE [LARGE SCALE GENOMIC DNA]</scope>
    <source>
        <strain evidence="9 10">CIRM-BRFM 1785</strain>
    </source>
</reference>
<dbReference type="EC" id="3.1.26.4" evidence="3"/>
<comment type="similarity">
    <text evidence="2">Belongs to the RNase H family.</text>
</comment>
<keyword evidence="7" id="KW-0378">Hydrolase</keyword>
<keyword evidence="6" id="KW-0255">Endonuclease</keyword>
<keyword evidence="5" id="KW-0479">Metal-binding</keyword>
<name>A0ABQ8JWV5_9APHY</name>
<dbReference type="GeneID" id="72002022"/>
<dbReference type="Gene3D" id="3.30.420.10">
    <property type="entry name" value="Ribonuclease H-like superfamily/Ribonuclease H"/>
    <property type="match status" value="1"/>
</dbReference>
<evidence type="ECO:0000256" key="2">
    <source>
        <dbReference type="ARBA" id="ARBA00005300"/>
    </source>
</evidence>
<dbReference type="Pfam" id="PF00075">
    <property type="entry name" value="RNase_H"/>
    <property type="match status" value="1"/>
</dbReference>
<dbReference type="PANTHER" id="PTHR10642">
    <property type="entry name" value="RIBONUCLEASE H1"/>
    <property type="match status" value="1"/>
</dbReference>
<dbReference type="InterPro" id="IPR002156">
    <property type="entry name" value="RNaseH_domain"/>
</dbReference>
<dbReference type="PROSITE" id="PS50879">
    <property type="entry name" value="RNASE_H_1"/>
    <property type="match status" value="1"/>
</dbReference>
<comment type="caution">
    <text evidence="9">The sequence shown here is derived from an EMBL/GenBank/DDBJ whole genome shotgun (WGS) entry which is preliminary data.</text>
</comment>
<dbReference type="EMBL" id="JADCUA010000076">
    <property type="protein sequence ID" value="KAH9828518.1"/>
    <property type="molecule type" value="Genomic_DNA"/>
</dbReference>
<keyword evidence="4" id="KW-0540">Nuclease</keyword>